<dbReference type="InterPro" id="IPR024572">
    <property type="entry name" value="RcnB"/>
</dbReference>
<accession>A0AA41XXV5</accession>
<dbReference type="EMBL" id="JAMPJU010000007">
    <property type="protein sequence ID" value="MCV9882831.1"/>
    <property type="molecule type" value="Genomic_DNA"/>
</dbReference>
<feature type="chain" id="PRO_5041466359" evidence="2">
    <location>
        <begin position="26"/>
        <end position="154"/>
    </location>
</feature>
<dbReference type="Pfam" id="PF11776">
    <property type="entry name" value="RcnB"/>
    <property type="match status" value="1"/>
</dbReference>
<proteinExistence type="predicted"/>
<feature type="signal peptide" evidence="2">
    <location>
        <begin position="1"/>
        <end position="25"/>
    </location>
</feature>
<dbReference type="Proteomes" id="UP001165569">
    <property type="component" value="Unassembled WGS sequence"/>
</dbReference>
<keyword evidence="2" id="KW-0732">Signal</keyword>
<feature type="compositionally biased region" description="Polar residues" evidence="1">
    <location>
        <begin position="57"/>
        <end position="68"/>
    </location>
</feature>
<protein>
    <submittedName>
        <fullName evidence="3">RcnB family protein</fullName>
    </submittedName>
</protein>
<evidence type="ECO:0000256" key="1">
    <source>
        <dbReference type="SAM" id="MobiDB-lite"/>
    </source>
</evidence>
<feature type="compositionally biased region" description="Basic and acidic residues" evidence="1">
    <location>
        <begin position="70"/>
        <end position="88"/>
    </location>
</feature>
<evidence type="ECO:0000313" key="4">
    <source>
        <dbReference type="EMBL" id="MCV9882831.1"/>
    </source>
</evidence>
<keyword evidence="5" id="KW-1185">Reference proteome</keyword>
<evidence type="ECO:0000313" key="6">
    <source>
        <dbReference type="Proteomes" id="UP001165569"/>
    </source>
</evidence>
<evidence type="ECO:0000256" key="2">
    <source>
        <dbReference type="SAM" id="SignalP"/>
    </source>
</evidence>
<name>A0AA41XXV5_9GAMM</name>
<dbReference type="AlphaFoldDB" id="A0AA41XXV5"/>
<evidence type="ECO:0000313" key="3">
    <source>
        <dbReference type="EMBL" id="MCV9879135.1"/>
    </source>
</evidence>
<evidence type="ECO:0000313" key="5">
    <source>
        <dbReference type="Proteomes" id="UP001165568"/>
    </source>
</evidence>
<dbReference type="RefSeq" id="WP_264090512.1">
    <property type="nucleotide sequence ID" value="NZ_JAMPJT010000006.1"/>
</dbReference>
<reference evidence="3" key="1">
    <citation type="submission" date="2022-04" db="EMBL/GenBank/DDBJ databases">
        <title>Brenneria sp. isolated from walnut trees in Serbia.</title>
        <authorList>
            <person name="Gasic K."/>
            <person name="Zlatkovic N."/>
            <person name="Kuzmanovic N."/>
        </authorList>
    </citation>
    <scope>NUCLEOTIDE SEQUENCE</scope>
    <source>
        <strain evidence="4">KBI 423</strain>
        <strain evidence="3">KBI 447</strain>
    </source>
</reference>
<sequence>MNKKILALAAAMFTVSSGFSTVSWAEGPGGRQGEQRQLSQPGQQKQQVKREGERNQRQSVRTGANANDVNGRDNRGRAGAQRDHFSWNGRDFRKGHAVPKRFRGDDYRVADWRDRGLYQPPSGQHWAYIDGNYVLIAAATGIITTILLNSMLNN</sequence>
<gene>
    <name evidence="3" type="ORF">NC803_09750</name>
    <name evidence="4" type="ORF">NC856_11185</name>
</gene>
<organism evidence="3 6">
    <name type="scientific">Brenneria izbisi</name>
    <dbReference type="NCBI Taxonomy" id="2939450"/>
    <lineage>
        <taxon>Bacteria</taxon>
        <taxon>Pseudomonadati</taxon>
        <taxon>Pseudomonadota</taxon>
        <taxon>Gammaproteobacteria</taxon>
        <taxon>Enterobacterales</taxon>
        <taxon>Pectobacteriaceae</taxon>
        <taxon>Brenneria</taxon>
    </lineage>
</organism>
<dbReference type="Gene3D" id="3.10.450.160">
    <property type="entry name" value="inner membrane protein cigr"/>
    <property type="match status" value="1"/>
</dbReference>
<dbReference type="EMBL" id="JAMPJT010000006">
    <property type="protein sequence ID" value="MCV9879135.1"/>
    <property type="molecule type" value="Genomic_DNA"/>
</dbReference>
<dbReference type="Proteomes" id="UP001165568">
    <property type="component" value="Unassembled WGS sequence"/>
</dbReference>
<comment type="caution">
    <text evidence="3">The sequence shown here is derived from an EMBL/GenBank/DDBJ whole genome shotgun (WGS) entry which is preliminary data.</text>
</comment>
<feature type="region of interest" description="Disordered" evidence="1">
    <location>
        <begin position="24"/>
        <end position="88"/>
    </location>
</feature>